<accession>A0A0B8ZBV9</accession>
<dbReference type="EMBL" id="JRVC01000021">
    <property type="protein sequence ID" value="KHS43741.1"/>
    <property type="molecule type" value="Genomic_DNA"/>
</dbReference>
<keyword evidence="2" id="KW-1185">Reference proteome</keyword>
<dbReference type="Proteomes" id="UP000031338">
    <property type="component" value="Unassembled WGS sequence"/>
</dbReference>
<reference evidence="1 2" key="1">
    <citation type="submission" date="2014-10" db="EMBL/GenBank/DDBJ databases">
        <title>Draft genome sequence of Novosphingobium subterraneum DSM 12447.</title>
        <authorList>
            <person name="Gan H.M."/>
            <person name="Gan H.Y."/>
            <person name="Savka M.A."/>
        </authorList>
    </citation>
    <scope>NUCLEOTIDE SEQUENCE [LARGE SCALE GENOMIC DNA]</scope>
    <source>
        <strain evidence="1 2">DSM 12447</strain>
    </source>
</reference>
<dbReference type="AlphaFoldDB" id="A0A0B8ZBV9"/>
<organism evidence="1 2">
    <name type="scientific">Novosphingobium subterraneum</name>
    <dbReference type="NCBI Taxonomy" id="48936"/>
    <lineage>
        <taxon>Bacteria</taxon>
        <taxon>Pseudomonadati</taxon>
        <taxon>Pseudomonadota</taxon>
        <taxon>Alphaproteobacteria</taxon>
        <taxon>Sphingomonadales</taxon>
        <taxon>Sphingomonadaceae</taxon>
        <taxon>Novosphingobium</taxon>
    </lineage>
</organism>
<proteinExistence type="predicted"/>
<dbReference type="STRING" id="48936.NJ75_03560"/>
<dbReference type="RefSeq" id="WP_039336877.1">
    <property type="nucleotide sequence ID" value="NZ_JBNNWK010000042.1"/>
</dbReference>
<protein>
    <submittedName>
        <fullName evidence="1">Uncharacterized protein</fullName>
    </submittedName>
</protein>
<evidence type="ECO:0000313" key="2">
    <source>
        <dbReference type="Proteomes" id="UP000031338"/>
    </source>
</evidence>
<gene>
    <name evidence="1" type="ORF">NJ75_03560</name>
</gene>
<sequence>MPRFYAGIGARSTPPVILSLMTRAAFALTKRGYVLRSGHAIGADSAFERGAGRDAQIFLPEAGWRGSASEFHPDTLGDELWGRARAIAAVHHPAFAGLSAFVQALHTRNVFQVLGPALDRPAEFVLCWTADGEPSGGTGQALRIAASHGVPLFNLQRPRTRAHVERHLVL</sequence>
<evidence type="ECO:0000313" key="1">
    <source>
        <dbReference type="EMBL" id="KHS43741.1"/>
    </source>
</evidence>
<comment type="caution">
    <text evidence="1">The sequence shown here is derived from an EMBL/GenBank/DDBJ whole genome shotgun (WGS) entry which is preliminary data.</text>
</comment>
<name>A0A0B8ZBV9_9SPHN</name>
<dbReference type="PATRIC" id="fig|48936.3.peg.3590"/>